<dbReference type="InterPro" id="IPR055290">
    <property type="entry name" value="At3g26010-like"/>
</dbReference>
<evidence type="ECO:0000313" key="4">
    <source>
        <dbReference type="Proteomes" id="UP000237105"/>
    </source>
</evidence>
<reference evidence="4" key="1">
    <citation type="submission" date="2016-06" db="EMBL/GenBank/DDBJ databases">
        <title>Parallel loss of symbiosis genes in relatives of nitrogen-fixing non-legume Parasponia.</title>
        <authorList>
            <person name="Van Velzen R."/>
            <person name="Holmer R."/>
            <person name="Bu F."/>
            <person name="Rutten L."/>
            <person name="Van Zeijl A."/>
            <person name="Liu W."/>
            <person name="Santuari L."/>
            <person name="Cao Q."/>
            <person name="Sharma T."/>
            <person name="Shen D."/>
            <person name="Roswanjaya Y."/>
            <person name="Wardhani T."/>
            <person name="Kalhor M.S."/>
            <person name="Jansen J."/>
            <person name="Van den Hoogen J."/>
            <person name="Gungor B."/>
            <person name="Hartog M."/>
            <person name="Hontelez J."/>
            <person name="Verver J."/>
            <person name="Yang W.-C."/>
            <person name="Schijlen E."/>
            <person name="Repin R."/>
            <person name="Schilthuizen M."/>
            <person name="Schranz E."/>
            <person name="Heidstra R."/>
            <person name="Miyata K."/>
            <person name="Fedorova E."/>
            <person name="Kohlen W."/>
            <person name="Bisseling T."/>
            <person name="Smit S."/>
            <person name="Geurts R."/>
        </authorList>
    </citation>
    <scope>NUCLEOTIDE SEQUENCE [LARGE SCALE GENOMIC DNA]</scope>
    <source>
        <strain evidence="4">cv. WU1-14</strain>
    </source>
</reference>
<name>A0A2P5DM47_PARAD</name>
<gene>
    <name evidence="3" type="ORF">PanWU01x14_051890</name>
</gene>
<dbReference type="Gene3D" id="1.20.1280.50">
    <property type="match status" value="1"/>
</dbReference>
<dbReference type="Pfam" id="PF12937">
    <property type="entry name" value="F-box-like"/>
    <property type="match status" value="1"/>
</dbReference>
<dbReference type="PANTHER" id="PTHR35546">
    <property type="entry name" value="F-BOX PROTEIN INTERACTION DOMAIN PROTEIN-RELATED"/>
    <property type="match status" value="1"/>
</dbReference>
<keyword evidence="4" id="KW-1185">Reference proteome</keyword>
<sequence>MENVSEDLLVDILHRLTDEKEVVRCMCVSRSWRRMISDVLRLRYWEQSPVVGLYFRTMENPKVIRRKSPASEKQEYIRDLISHSELHDINYVSLPLQAHHERYSNADAYFVDCCNGLLLLFDSNYDIYYVWNPFTRQRGDIPKPPDSQSPSNIYCEALAFDPAESSFYRIVLIGYTTNYSDSEADHDDCYLIDIFSSETWEWNRSRLKLDPFFIRDSKSKFTVPRVYLRGVLYRMAGSRKVSRIEINSSLANHRSPIELPPIPAVERTVVKIAGLEKIISTEIASIDESGAVGCLGVSMSCLSYCKREWTVFSVWLYHEGRCEEDLGKWIPRYTVSYSHLVSQLCYMASYSYCHTLWMEPFALSPNSDVMFFGSSERILSYNFKSDELQFVYHKDLFGKKFYSSPTVIPGCFFPVLTFRICLVPFQGLDKRTMRCTPMHVAYTRW</sequence>
<dbReference type="Proteomes" id="UP000237105">
    <property type="component" value="Unassembled WGS sequence"/>
</dbReference>
<feature type="domain" description="F-box" evidence="2">
    <location>
        <begin position="7"/>
        <end position="39"/>
    </location>
</feature>
<dbReference type="InterPro" id="IPR036047">
    <property type="entry name" value="F-box-like_dom_sf"/>
</dbReference>
<proteinExistence type="predicted"/>
<evidence type="ECO:0000259" key="1">
    <source>
        <dbReference type="Pfam" id="PF07734"/>
    </source>
</evidence>
<dbReference type="InterPro" id="IPR001810">
    <property type="entry name" value="F-box_dom"/>
</dbReference>
<dbReference type="Pfam" id="PF07734">
    <property type="entry name" value="FBA_1"/>
    <property type="match status" value="1"/>
</dbReference>
<protein>
    <submittedName>
        <fullName evidence="3">F-box domain containing protein</fullName>
    </submittedName>
</protein>
<evidence type="ECO:0000313" key="3">
    <source>
        <dbReference type="EMBL" id="PON74357.1"/>
    </source>
</evidence>
<dbReference type="EMBL" id="JXTB01000029">
    <property type="protein sequence ID" value="PON74357.1"/>
    <property type="molecule type" value="Genomic_DNA"/>
</dbReference>
<dbReference type="AlphaFoldDB" id="A0A2P5DM47"/>
<feature type="domain" description="F-box associated beta-propeller type 1" evidence="1">
    <location>
        <begin position="89"/>
        <end position="238"/>
    </location>
</feature>
<dbReference type="PANTHER" id="PTHR35546:SF25">
    <property type="entry name" value="F-BOX DOMAIN-CONTAINING PROTEIN"/>
    <property type="match status" value="1"/>
</dbReference>
<dbReference type="SUPFAM" id="SSF81383">
    <property type="entry name" value="F-box domain"/>
    <property type="match status" value="1"/>
</dbReference>
<comment type="caution">
    <text evidence="3">The sequence shown here is derived from an EMBL/GenBank/DDBJ whole genome shotgun (WGS) entry which is preliminary data.</text>
</comment>
<dbReference type="OrthoDB" id="605328at2759"/>
<accession>A0A2P5DM47</accession>
<evidence type="ECO:0000259" key="2">
    <source>
        <dbReference type="Pfam" id="PF12937"/>
    </source>
</evidence>
<organism evidence="3 4">
    <name type="scientific">Parasponia andersonii</name>
    <name type="common">Sponia andersonii</name>
    <dbReference type="NCBI Taxonomy" id="3476"/>
    <lineage>
        <taxon>Eukaryota</taxon>
        <taxon>Viridiplantae</taxon>
        <taxon>Streptophyta</taxon>
        <taxon>Embryophyta</taxon>
        <taxon>Tracheophyta</taxon>
        <taxon>Spermatophyta</taxon>
        <taxon>Magnoliopsida</taxon>
        <taxon>eudicotyledons</taxon>
        <taxon>Gunneridae</taxon>
        <taxon>Pentapetalae</taxon>
        <taxon>rosids</taxon>
        <taxon>fabids</taxon>
        <taxon>Rosales</taxon>
        <taxon>Cannabaceae</taxon>
        <taxon>Parasponia</taxon>
    </lineage>
</organism>
<dbReference type="InterPro" id="IPR006527">
    <property type="entry name" value="F-box-assoc_dom_typ1"/>
</dbReference>